<dbReference type="PANTHER" id="PTHR46060:SF1">
    <property type="entry name" value="MARINER MOS1 TRANSPOSASE-LIKE PROTEIN"/>
    <property type="match status" value="1"/>
</dbReference>
<name>A0A4Y2PRZ2_ARAVE</name>
<dbReference type="AlphaFoldDB" id="A0A4Y2PRZ2"/>
<proteinExistence type="predicted"/>
<reference evidence="2 3" key="1">
    <citation type="journal article" date="2019" name="Sci. Rep.">
        <title>Orb-weaving spider Araneus ventricosus genome elucidates the spidroin gene catalogue.</title>
        <authorList>
            <person name="Kono N."/>
            <person name="Nakamura H."/>
            <person name="Ohtoshi R."/>
            <person name="Moran D.A.P."/>
            <person name="Shinohara A."/>
            <person name="Yoshida Y."/>
            <person name="Fujiwara M."/>
            <person name="Mori M."/>
            <person name="Tomita M."/>
            <person name="Arakawa K."/>
        </authorList>
    </citation>
    <scope>NUCLEOTIDE SEQUENCE [LARGE SCALE GENOMIC DNA]</scope>
</reference>
<dbReference type="EMBL" id="BGPR01011990">
    <property type="protein sequence ID" value="GBN53981.1"/>
    <property type="molecule type" value="Genomic_DNA"/>
</dbReference>
<feature type="compositionally biased region" description="Polar residues" evidence="1">
    <location>
        <begin position="106"/>
        <end position="116"/>
    </location>
</feature>
<dbReference type="PANTHER" id="PTHR46060">
    <property type="entry name" value="MARINER MOS1 TRANSPOSASE-LIKE PROTEIN"/>
    <property type="match status" value="1"/>
</dbReference>
<evidence type="ECO:0000313" key="3">
    <source>
        <dbReference type="Proteomes" id="UP000499080"/>
    </source>
</evidence>
<dbReference type="OrthoDB" id="10017160at2759"/>
<sequence length="116" mass="13325">MDDAPRSGRPSTSVTTDNIERVRQMLLQNRRLSLRWISEELGINKDNVSVIIHKDLDVRPCRTVDEVEQLRRNPTYSRGKSIMCRVKEPPTLLPNPQVCSEVRGLQTRQSSRQSPS</sequence>
<gene>
    <name evidence="2" type="ORF">AVEN_75829_1</name>
</gene>
<organism evidence="2 3">
    <name type="scientific">Araneus ventricosus</name>
    <name type="common">Orbweaver spider</name>
    <name type="synonym">Epeira ventricosa</name>
    <dbReference type="NCBI Taxonomy" id="182803"/>
    <lineage>
        <taxon>Eukaryota</taxon>
        <taxon>Metazoa</taxon>
        <taxon>Ecdysozoa</taxon>
        <taxon>Arthropoda</taxon>
        <taxon>Chelicerata</taxon>
        <taxon>Arachnida</taxon>
        <taxon>Araneae</taxon>
        <taxon>Araneomorphae</taxon>
        <taxon>Entelegynae</taxon>
        <taxon>Araneoidea</taxon>
        <taxon>Araneidae</taxon>
        <taxon>Araneus</taxon>
    </lineage>
</organism>
<keyword evidence="3" id="KW-1185">Reference proteome</keyword>
<dbReference type="Proteomes" id="UP000499080">
    <property type="component" value="Unassembled WGS sequence"/>
</dbReference>
<comment type="caution">
    <text evidence="2">The sequence shown here is derived from an EMBL/GenBank/DDBJ whole genome shotgun (WGS) entry which is preliminary data.</text>
</comment>
<accession>A0A4Y2PRZ2</accession>
<feature type="region of interest" description="Disordered" evidence="1">
    <location>
        <begin position="88"/>
        <end position="116"/>
    </location>
</feature>
<evidence type="ECO:0000256" key="1">
    <source>
        <dbReference type="SAM" id="MobiDB-lite"/>
    </source>
</evidence>
<protein>
    <submittedName>
        <fullName evidence="2">Uncharacterized protein</fullName>
    </submittedName>
</protein>
<evidence type="ECO:0000313" key="2">
    <source>
        <dbReference type="EMBL" id="GBN53981.1"/>
    </source>
</evidence>
<dbReference type="InterPro" id="IPR052709">
    <property type="entry name" value="Transposase-MT_Hybrid"/>
</dbReference>